<evidence type="ECO:0008006" key="3">
    <source>
        <dbReference type="Google" id="ProtNLM"/>
    </source>
</evidence>
<dbReference type="EMBL" id="AP022213">
    <property type="protein sequence ID" value="BBT16257.1"/>
    <property type="molecule type" value="Genomic_DNA"/>
</dbReference>
<name>A0A6S5RPL3_9GAMM</name>
<protein>
    <recommendedName>
        <fullName evidence="3">Phage protein</fullName>
    </recommendedName>
</protein>
<reference evidence="1 2" key="1">
    <citation type="submission" date="2019-12" db="EMBL/GenBank/DDBJ databases">
        <title>complete genome sequences of Pseudomonas otitidis str. WP8-S17-CRE-03 isolated from wastewater treatment plant effluent.</title>
        <authorList>
            <person name="Sekizuka T."/>
            <person name="Itokawa K."/>
            <person name="Yatsu K."/>
            <person name="Inamine Y."/>
            <person name="Kuroda M."/>
        </authorList>
    </citation>
    <scope>NUCLEOTIDE SEQUENCE [LARGE SCALE GENOMIC DNA]</scope>
    <source>
        <strain evidence="1 2">WP8-S17-CRE-03</strain>
    </source>
</reference>
<proteinExistence type="predicted"/>
<evidence type="ECO:0000313" key="1">
    <source>
        <dbReference type="EMBL" id="BBT16257.1"/>
    </source>
</evidence>
<dbReference type="Proteomes" id="UP000515591">
    <property type="component" value="Chromosome"/>
</dbReference>
<accession>A0A6S5RPL3</accession>
<gene>
    <name evidence="1" type="ORF">WP8S17C03_23060</name>
</gene>
<dbReference type="RefSeq" id="WP_182852453.1">
    <property type="nucleotide sequence ID" value="NZ_AP022213.1"/>
</dbReference>
<dbReference type="AlphaFoldDB" id="A0A6S5RPL3"/>
<organism evidence="1 2">
    <name type="scientific">Metapseudomonas otitidis</name>
    <dbReference type="NCBI Taxonomy" id="319939"/>
    <lineage>
        <taxon>Bacteria</taxon>
        <taxon>Pseudomonadati</taxon>
        <taxon>Pseudomonadota</taxon>
        <taxon>Gammaproteobacteria</taxon>
        <taxon>Pseudomonadales</taxon>
        <taxon>Pseudomonadaceae</taxon>
        <taxon>Metapseudomonas</taxon>
    </lineage>
</organism>
<evidence type="ECO:0000313" key="2">
    <source>
        <dbReference type="Proteomes" id="UP000515591"/>
    </source>
</evidence>
<sequence>MKNKIEDLRNHLFAALEGLLDEDKPLDIERARAVAQVSSVIIESAKVEVKAMELVNSQRSKFLQLGGEGN</sequence>